<dbReference type="EMBL" id="JAIWYP010000008">
    <property type="protein sequence ID" value="KAH3782761.1"/>
    <property type="molecule type" value="Genomic_DNA"/>
</dbReference>
<keyword evidence="2" id="KW-1185">Reference proteome</keyword>
<organism evidence="1 2">
    <name type="scientific">Dreissena polymorpha</name>
    <name type="common">Zebra mussel</name>
    <name type="synonym">Mytilus polymorpha</name>
    <dbReference type="NCBI Taxonomy" id="45954"/>
    <lineage>
        <taxon>Eukaryota</taxon>
        <taxon>Metazoa</taxon>
        <taxon>Spiralia</taxon>
        <taxon>Lophotrochozoa</taxon>
        <taxon>Mollusca</taxon>
        <taxon>Bivalvia</taxon>
        <taxon>Autobranchia</taxon>
        <taxon>Heteroconchia</taxon>
        <taxon>Euheterodonta</taxon>
        <taxon>Imparidentia</taxon>
        <taxon>Neoheterodontei</taxon>
        <taxon>Myida</taxon>
        <taxon>Dreissenoidea</taxon>
        <taxon>Dreissenidae</taxon>
        <taxon>Dreissena</taxon>
    </lineage>
</organism>
<evidence type="ECO:0008006" key="3">
    <source>
        <dbReference type="Google" id="ProtNLM"/>
    </source>
</evidence>
<sequence>MLAAMFSGRHVINQDKDGRYVIDCDGNIFCHILEFLRFKTLPPVDVAEAVFKYSEYFQLNEFSELLCKFQPINRLMNISKMKERSWKYDDFSNTVIEHLSACIANKNDNVLITVARGNIHRNERNERIFYVRQELQEKISPLACTHVCISYFDQTLEWQKDELLFMAADQLRILGYGSNIVYIVGGDYSPSLILICNDNALSKLHTIPDVKFKSALSQHPW</sequence>
<reference evidence="1" key="1">
    <citation type="journal article" date="2019" name="bioRxiv">
        <title>The Genome of the Zebra Mussel, Dreissena polymorpha: A Resource for Invasive Species Research.</title>
        <authorList>
            <person name="McCartney M.A."/>
            <person name="Auch B."/>
            <person name="Kono T."/>
            <person name="Mallez S."/>
            <person name="Zhang Y."/>
            <person name="Obille A."/>
            <person name="Becker A."/>
            <person name="Abrahante J.E."/>
            <person name="Garbe J."/>
            <person name="Badalamenti J.P."/>
            <person name="Herman A."/>
            <person name="Mangelson H."/>
            <person name="Liachko I."/>
            <person name="Sullivan S."/>
            <person name="Sone E.D."/>
            <person name="Koren S."/>
            <person name="Silverstein K.A.T."/>
            <person name="Beckman K.B."/>
            <person name="Gohl D.M."/>
        </authorList>
    </citation>
    <scope>NUCLEOTIDE SEQUENCE</scope>
    <source>
        <strain evidence="1">Duluth1</strain>
        <tissue evidence="1">Whole animal</tissue>
    </source>
</reference>
<dbReference type="Proteomes" id="UP000828390">
    <property type="component" value="Unassembled WGS sequence"/>
</dbReference>
<protein>
    <recommendedName>
        <fullName evidence="3">Potassium channel tetramerisation-type BTB domain-containing protein</fullName>
    </recommendedName>
</protein>
<dbReference type="SUPFAM" id="SSF54695">
    <property type="entry name" value="POZ domain"/>
    <property type="match status" value="1"/>
</dbReference>
<dbReference type="PANTHER" id="PTHR14499:SF145">
    <property type="entry name" value="POTASSIUM CHANNEL REGULATORY PROTEIN-LIKE"/>
    <property type="match status" value="1"/>
</dbReference>
<proteinExistence type="predicted"/>
<gene>
    <name evidence="1" type="ORF">DPMN_160680</name>
</gene>
<evidence type="ECO:0000313" key="1">
    <source>
        <dbReference type="EMBL" id="KAH3782761.1"/>
    </source>
</evidence>
<dbReference type="AlphaFoldDB" id="A0A9D4EN99"/>
<dbReference type="PANTHER" id="PTHR14499">
    <property type="entry name" value="POTASSIUM CHANNEL TETRAMERIZATION DOMAIN-CONTAINING"/>
    <property type="match status" value="1"/>
</dbReference>
<dbReference type="InterPro" id="IPR011333">
    <property type="entry name" value="SKP1/BTB/POZ_sf"/>
</dbReference>
<evidence type="ECO:0000313" key="2">
    <source>
        <dbReference type="Proteomes" id="UP000828390"/>
    </source>
</evidence>
<accession>A0A9D4EN99</accession>
<comment type="caution">
    <text evidence="1">The sequence shown here is derived from an EMBL/GenBank/DDBJ whole genome shotgun (WGS) entry which is preliminary data.</text>
</comment>
<name>A0A9D4EN99_DREPO</name>
<reference evidence="1" key="2">
    <citation type="submission" date="2020-11" db="EMBL/GenBank/DDBJ databases">
        <authorList>
            <person name="McCartney M.A."/>
            <person name="Auch B."/>
            <person name="Kono T."/>
            <person name="Mallez S."/>
            <person name="Becker A."/>
            <person name="Gohl D.M."/>
            <person name="Silverstein K.A.T."/>
            <person name="Koren S."/>
            <person name="Bechman K.B."/>
            <person name="Herman A."/>
            <person name="Abrahante J.E."/>
            <person name="Garbe J."/>
        </authorList>
    </citation>
    <scope>NUCLEOTIDE SEQUENCE</scope>
    <source>
        <strain evidence="1">Duluth1</strain>
        <tissue evidence="1">Whole animal</tissue>
    </source>
</reference>
<dbReference type="Gene3D" id="3.30.710.10">
    <property type="entry name" value="Potassium Channel Kv1.1, Chain A"/>
    <property type="match status" value="1"/>
</dbReference>